<organism evidence="2 3">
    <name type="scientific">Gordonia crocea</name>
    <dbReference type="NCBI Taxonomy" id="589162"/>
    <lineage>
        <taxon>Bacteria</taxon>
        <taxon>Bacillati</taxon>
        <taxon>Actinomycetota</taxon>
        <taxon>Actinomycetes</taxon>
        <taxon>Mycobacteriales</taxon>
        <taxon>Gordoniaceae</taxon>
        <taxon>Gordonia</taxon>
    </lineage>
</organism>
<evidence type="ECO:0008006" key="4">
    <source>
        <dbReference type="Google" id="ProtNLM"/>
    </source>
</evidence>
<dbReference type="Proteomes" id="UP000444980">
    <property type="component" value="Unassembled WGS sequence"/>
</dbReference>
<gene>
    <name evidence="2" type="ORF">nbrc107697_34330</name>
</gene>
<feature type="transmembrane region" description="Helical" evidence="1">
    <location>
        <begin position="56"/>
        <end position="73"/>
    </location>
</feature>
<feature type="transmembrane region" description="Helical" evidence="1">
    <location>
        <begin position="85"/>
        <end position="102"/>
    </location>
</feature>
<feature type="transmembrane region" description="Helical" evidence="1">
    <location>
        <begin position="376"/>
        <end position="394"/>
    </location>
</feature>
<sequence length="512" mass="54667">MSFTSAPPVGPNIPVHAPPPRPNPVSAPPLPVTALLAAVVGGVIGAIFWRIDESGLGTTITGLAVVGLIIATAPDDFRRRDRGYWIPLTVGIAGLLLVPTVLDADWVGGICVFVATCATLLLLVRAHNLAEVWIAAIAPLIAPFFALAEPFRRRRPASPKPVTDGAGAAPRARIALVATAVGAVTVLLLLVFGALFAGADPTFGKLFDIDLSNPLSADVMAALVAGVFIAWVTLTGSLLANVRISASTAGTRRYPPSWAWAVPIGALLALFLLFLAMQARALFGGDDYVQRTANLTYSQYAVQGFWQLLVVTLLVILVATAAWWFIDADDAGQRRTARLLLGGLCLATLLVVVSAFVRMERYINAYGATRDRVFGLYFEVFLAAVIIAIMAVGHRFDAGPLVRRVILLTVFSALGFALLNPDALIAKTNVDRSAAAPDKVDSWYLGSLSADAYGQLDRLPEPGRQCAQWRIRFNRAADASWRDANISRARLPAGAVTQADRPAHCGEFRYDP</sequence>
<feature type="transmembrane region" description="Helical" evidence="1">
    <location>
        <begin position="107"/>
        <end position="126"/>
    </location>
</feature>
<feature type="transmembrane region" description="Helical" evidence="1">
    <location>
        <begin position="401"/>
        <end position="419"/>
    </location>
</feature>
<evidence type="ECO:0000256" key="1">
    <source>
        <dbReference type="SAM" id="Phobius"/>
    </source>
</evidence>
<dbReference type="Pfam" id="PF13687">
    <property type="entry name" value="DUF4153"/>
    <property type="match status" value="1"/>
</dbReference>
<keyword evidence="1" id="KW-0812">Transmembrane</keyword>
<feature type="transmembrane region" description="Helical" evidence="1">
    <location>
        <begin position="338"/>
        <end position="356"/>
    </location>
</feature>
<feature type="transmembrane region" description="Helical" evidence="1">
    <location>
        <begin position="219"/>
        <end position="240"/>
    </location>
</feature>
<feature type="transmembrane region" description="Helical" evidence="1">
    <location>
        <begin position="304"/>
        <end position="326"/>
    </location>
</feature>
<dbReference type="AlphaFoldDB" id="A0A7I9V1T0"/>
<feature type="transmembrane region" description="Helical" evidence="1">
    <location>
        <begin position="172"/>
        <end position="199"/>
    </location>
</feature>
<proteinExistence type="predicted"/>
<keyword evidence="1" id="KW-0472">Membrane</keyword>
<protein>
    <recommendedName>
        <fullName evidence="4">DUF4173 domain-containing protein</fullName>
    </recommendedName>
</protein>
<reference evidence="3" key="1">
    <citation type="submission" date="2019-06" db="EMBL/GenBank/DDBJ databases">
        <title>Gordonia isolated from sludge of a wastewater treatment plant.</title>
        <authorList>
            <person name="Tamura T."/>
            <person name="Aoyama K."/>
            <person name="Kang Y."/>
            <person name="Saito S."/>
            <person name="Akiyama N."/>
            <person name="Yazawa K."/>
            <person name="Gonoi T."/>
            <person name="Mikami Y."/>
        </authorList>
    </citation>
    <scope>NUCLEOTIDE SEQUENCE [LARGE SCALE GENOMIC DNA]</scope>
    <source>
        <strain evidence="3">NBRC 107697</strain>
    </source>
</reference>
<comment type="caution">
    <text evidence="2">The sequence shown here is derived from an EMBL/GenBank/DDBJ whole genome shotgun (WGS) entry which is preliminary data.</text>
</comment>
<feature type="transmembrane region" description="Helical" evidence="1">
    <location>
        <begin position="260"/>
        <end position="284"/>
    </location>
</feature>
<feature type="transmembrane region" description="Helical" evidence="1">
    <location>
        <begin position="132"/>
        <end position="151"/>
    </location>
</feature>
<dbReference type="InterPro" id="IPR025291">
    <property type="entry name" value="DUF4153"/>
</dbReference>
<name>A0A7I9V1T0_9ACTN</name>
<dbReference type="EMBL" id="BJOU01000019">
    <property type="protein sequence ID" value="GED99394.1"/>
    <property type="molecule type" value="Genomic_DNA"/>
</dbReference>
<accession>A0A7I9V1T0</accession>
<evidence type="ECO:0000313" key="3">
    <source>
        <dbReference type="Proteomes" id="UP000444980"/>
    </source>
</evidence>
<keyword evidence="3" id="KW-1185">Reference proteome</keyword>
<feature type="transmembrane region" description="Helical" evidence="1">
    <location>
        <begin position="30"/>
        <end position="49"/>
    </location>
</feature>
<keyword evidence="1" id="KW-1133">Transmembrane helix</keyword>
<evidence type="ECO:0000313" key="2">
    <source>
        <dbReference type="EMBL" id="GED99394.1"/>
    </source>
</evidence>